<comment type="caution">
    <text evidence="2">The sequence shown here is derived from an EMBL/GenBank/DDBJ whole genome shotgun (WGS) entry which is preliminary data.</text>
</comment>
<dbReference type="EMBL" id="JAHESC010000016">
    <property type="protein sequence ID" value="MBT1687454.1"/>
    <property type="molecule type" value="Genomic_DNA"/>
</dbReference>
<dbReference type="PROSITE" id="PS51257">
    <property type="entry name" value="PROKAR_LIPOPROTEIN"/>
    <property type="match status" value="1"/>
</dbReference>
<dbReference type="Proteomes" id="UP001319180">
    <property type="component" value="Unassembled WGS sequence"/>
</dbReference>
<evidence type="ECO:0000313" key="3">
    <source>
        <dbReference type="Proteomes" id="UP001319180"/>
    </source>
</evidence>
<keyword evidence="3" id="KW-1185">Reference proteome</keyword>
<name>A0AAP2GDL4_9BACT</name>
<gene>
    <name evidence="2" type="ORF">KK078_12865</name>
</gene>
<dbReference type="InterPro" id="IPR013783">
    <property type="entry name" value="Ig-like_fold"/>
</dbReference>
<feature type="signal peptide" evidence="1">
    <location>
        <begin position="1"/>
        <end position="30"/>
    </location>
</feature>
<evidence type="ECO:0000256" key="1">
    <source>
        <dbReference type="SAM" id="SignalP"/>
    </source>
</evidence>
<accession>A0AAP2GDL4</accession>
<keyword evidence="1" id="KW-0732">Signal</keyword>
<dbReference type="RefSeq" id="WP_254090683.1">
    <property type="nucleotide sequence ID" value="NZ_JAHESC010000016.1"/>
</dbReference>
<proteinExistence type="predicted"/>
<dbReference type="Gene3D" id="2.60.40.10">
    <property type="entry name" value="Immunoglobulins"/>
    <property type="match status" value="1"/>
</dbReference>
<sequence length="2851" mass="298110">MTQLVSKVGRRAAVAVLFFCTVAGCQFVAAQTYYSRNNGNWDQSGTWSTTGVGGGNCGCTPQPNHPVVIGHTVTYRTGNPATLTIASLNVTGTLIMGNNTTNSSTTLTVTGNVTNSGTIRNGNTGANSTQTLIIQGDLINDDVFNMANTTRVTTVTFSGTSPTVSGTGSTTSFNNLTLATAGNTNLTTSLPLDIDRTLTFPGANGVNALLVVQAPANVTLGSGASIANGGSTRYIQLDGKPTANSQLIRENDGDVAEWRMIYPVGTPTGGYTPLDLTSGGNVVAGTDPTDNSTLAIKPIFNTSIQGQLRRTFRLMVAGNTQNTTLNTGARFYYNQTEDVSGGDVEVNYNTIWFLNVSGGSWTALNDNTDDPLNEANNYFALVAGGQPLRTGTYYYTIGTANAYPMTWYSYQTGLWKTWENWTQDPSGTTLVNPLNLPPQPGDQVVILNGFTITADTSNIVLGSTTIQGGAVLDMATTTNNTLGTVSGAGLLRIGSVNLPSGTYTDFVAAGTGGTVEYYNTGGELSTTQTVYNKLWLTNNTNAAVTFISGSDLTVNSDFNITQTGGSGTVTWRINNGAPTRRNIVLGGNLTVSANGQIRTSTGTPSSAHQMTITGNIVNNGSIKLFDESDGQLTDVAYTTGTIYNRGLKRNVVEATVTGLSNNVFTLNGQTDFYRLIVNKGTGQQAMLTINSTDAANFRLFGPTNQNYSGNAPNYTSDNALSLINGTLQLQGAITIPNLVINGGGGIGGGWPIPQNAALWVNGDNVNIQVTNTTDTNDNGRQIYVFGLLRLTKGTMNLGYSRGLLGGGSGVFQIEGGTLNTWQIRTTYLGSNNRFAYKQTGGSVNVGTAGQVGPNFNEYPRFALPYQECTFEMSGGSLTVARPTDATNQTRNGGILIYAAASNVKVTGGDVHVQLPESNVNFTICSTAPFYNLDVTKPNTTGTSGAVLASQIFDDGTAYTRPAQPLTVLNNLTINGGDAFLDCNSLDLTVGGNFQIAGGTTYRPDNNTTTFNGTGAQAWTQSGTIANLYRVVMQKTAGTLALGGTGTFPDITSSLELTAGTLADNSKVLTVTGTLSNSAVHTSTGAGVIVLNNAASNTIGGANGIFGNLTVQTGAVVYTAGKQTVTNTLRLVKANTTLNIASHNLTVLGAIAATAGFGDNCNIETSGLQNAGGLTRQATSAADVMFPVGTGNVAYAPITINATATTAGTITVRPVNGAHPNVTATGQSVQFYWRVTSNGFAGLGAVNHKTYTYGAAIPEAAGNDYRAARYDPATFSWAYSNAAYNASTGIGQTTIAVNGAPYTFNTGTAWTNSAGSMLDGEYTAGNLGAFLAVRVFYSRQSGVWNANTTWSNNADRVLPATGTPCPTCPVVVGSADGSLNHTVTITDAAKSCGSLELNVNAFLDCGTITGHNFGTNVGGGTVAGRGTLRIASSVFPAGDFINFLGPNGGTIEWYGNSKTLPASGSAPQNLNLLNYYNLILNPGTGQTIYLSANDMLVYNNLTKTGAGNIYIDNTANRKLVINGTFEILQGAFSLRTEAAVDMYVGNMTIATNGLFNMSGATAQVHNITVAGSIINNGRLYLRSTSHVANLLFTGPSDASLTGTGSNGTILNVVTVDKGNSQTPVLMFDMGGSIQTLGTNWLNLVNGTFEFNNEDTYTISTNTTPYNIPATARLKVDKGQVNIVGNVNSNGGDLTLAGTLEITGGNVNINAAANNRSVNNDIEYAAAGSPTIIVSGGNLYVNGSIRRPTTTLAGALIYNQSGGTVTVAGRNAAGVNTRGVFEIENNPGSSFTMTGGTLSISRSTTGTAYADLYINPATSSVSPNATIEIGTNTTTSVSTALSLNIAPTIGNLSILGTTTKQTVNIRSSKLNLGGTLRINNNTELETNSLDVTIGGNLSILGTGIYDGTVGGGNTTTFNGSGAQTGDLAASSTFQNITIDKPAGVATLDGTASINNLNILRGVLSVLGTLNVNGNIINNSAQVGSGLIVMSGTATTHTITSGGGSFTNLSLGGTAATKTVDVVGNTTINGRLDFTTSGTYRYLNIASNQLVFGNQNNPVSNAGANRFIRTNGVSSDLGVVRNWPVGTSTFIYPVGTRTNYTPATYSLNVTTPGRLTVIAVNEQHPTASANGEYILNYYWMTLRDNALTYSATGSHVYQFPTGLVGGGSGTFVGAHLDAINLIGWTRPVGSLNNPAGDDPYILTIANDLNANMPVAGGEFHYTAGTDQTLPNPVQPVYSRFADANGTSNQTNAANQTVGANWNLATNWTLAEDGKGAPLSQIPVGRPVVILEGARMNMNTAGQRAFTTRIDGLLYTGSLAAPTVGHNLGAISGTGTLRTATNTLPAGNYTQFVSAGGGTIEYIAPMTMNNRNTYNHVSVIGTGTLTMTNTDLILNGNMTVATGTTLDNNANNRDISIAGNWNNNGTFNPGTGSVIFTGANSQAVNGSTAFHDIGLAKSGGRVVLNGTATTTLNNTLSLDSGYMITSATNPLIFAPAATWTGGSARSFIAGPMRRDIDAGGSFQFPSGGFNTLAPINRYRPARVSSTSAADTWTGQYIAHDGTTDGYNSATFNTTNVGDVSIHEYWVVSRTGTAAADLTLSYNVGSYKDPVIGVVANLRVVRWDGTRWDFPPGSAAFTQTGDQVAGTVTVSTVTNFSPFTLGSTDQFTPLPLQWIDFTAQRAGAGVALHWITEKERNASHFEVERSEDGRTFTQVGTVPALNGDNQNDYDFFDSQANMQTRYYYRIRQVDLDQQGSYSDVRTVFEITGEQSTKARWSIQPNPVVDRVTFYQQDNVSYGQLRAVLTSASGMQVYIGSGTLQELNENVQQVMNQIGAGVYILQLSDGNYQEQFRLVHL</sequence>
<organism evidence="2 3">
    <name type="scientific">Dawidia soli</name>
    <dbReference type="NCBI Taxonomy" id="2782352"/>
    <lineage>
        <taxon>Bacteria</taxon>
        <taxon>Pseudomonadati</taxon>
        <taxon>Bacteroidota</taxon>
        <taxon>Cytophagia</taxon>
        <taxon>Cytophagales</taxon>
        <taxon>Chryseotaleaceae</taxon>
        <taxon>Dawidia</taxon>
    </lineage>
</organism>
<reference evidence="2 3" key="1">
    <citation type="submission" date="2021-05" db="EMBL/GenBank/DDBJ databases">
        <title>A Polyphasic approach of four new species of the genus Ohtaekwangia: Ohtaekwangia histidinii sp. nov., Ohtaekwangia cretensis sp. nov., Ohtaekwangia indiensis sp. nov., Ohtaekwangia reichenbachii sp. nov. from diverse environment.</title>
        <authorList>
            <person name="Octaviana S."/>
        </authorList>
    </citation>
    <scope>NUCLEOTIDE SEQUENCE [LARGE SCALE GENOMIC DNA]</scope>
    <source>
        <strain evidence="2 3">PWU37</strain>
    </source>
</reference>
<protein>
    <submittedName>
        <fullName evidence="2">Uncharacterized protein</fullName>
    </submittedName>
</protein>
<feature type="chain" id="PRO_5042947596" evidence="1">
    <location>
        <begin position="31"/>
        <end position="2851"/>
    </location>
</feature>
<evidence type="ECO:0000313" key="2">
    <source>
        <dbReference type="EMBL" id="MBT1687454.1"/>
    </source>
</evidence>